<dbReference type="EMBL" id="BPLR01005092">
    <property type="protein sequence ID" value="GIX99745.1"/>
    <property type="molecule type" value="Genomic_DNA"/>
</dbReference>
<evidence type="ECO:0000313" key="1">
    <source>
        <dbReference type="EMBL" id="GIX99745.1"/>
    </source>
</evidence>
<protein>
    <submittedName>
        <fullName evidence="1">Uncharacterized protein</fullName>
    </submittedName>
</protein>
<dbReference type="Proteomes" id="UP001054945">
    <property type="component" value="Unassembled WGS sequence"/>
</dbReference>
<proteinExistence type="predicted"/>
<keyword evidence="2" id="KW-1185">Reference proteome</keyword>
<comment type="caution">
    <text evidence="1">The sequence shown here is derived from an EMBL/GenBank/DDBJ whole genome shotgun (WGS) entry which is preliminary data.</text>
</comment>
<accession>A0AAV4PS24</accession>
<name>A0AAV4PS24_CAEEX</name>
<sequence>MSFEHNKRAQNNHKEQCRFESIGGLWLQSLLRDKKRETDSYCIQPKFHQQQSESPVGINFSPMALNYRKITFRNPLRRQHYSRSTVYIPSCKWGISSTSPRESIFK</sequence>
<reference evidence="1 2" key="1">
    <citation type="submission" date="2021-06" db="EMBL/GenBank/DDBJ databases">
        <title>Caerostris extrusa draft genome.</title>
        <authorList>
            <person name="Kono N."/>
            <person name="Arakawa K."/>
        </authorList>
    </citation>
    <scope>NUCLEOTIDE SEQUENCE [LARGE SCALE GENOMIC DNA]</scope>
</reference>
<dbReference type="AlphaFoldDB" id="A0AAV4PS24"/>
<gene>
    <name evidence="1" type="ORF">CEXT_107401</name>
</gene>
<evidence type="ECO:0000313" key="2">
    <source>
        <dbReference type="Proteomes" id="UP001054945"/>
    </source>
</evidence>
<organism evidence="1 2">
    <name type="scientific">Caerostris extrusa</name>
    <name type="common">Bark spider</name>
    <name type="synonym">Caerostris bankana</name>
    <dbReference type="NCBI Taxonomy" id="172846"/>
    <lineage>
        <taxon>Eukaryota</taxon>
        <taxon>Metazoa</taxon>
        <taxon>Ecdysozoa</taxon>
        <taxon>Arthropoda</taxon>
        <taxon>Chelicerata</taxon>
        <taxon>Arachnida</taxon>
        <taxon>Araneae</taxon>
        <taxon>Araneomorphae</taxon>
        <taxon>Entelegynae</taxon>
        <taxon>Araneoidea</taxon>
        <taxon>Araneidae</taxon>
        <taxon>Caerostris</taxon>
    </lineage>
</organism>